<gene>
    <name evidence="2" type="ORF">GCM10007916_03010</name>
</gene>
<reference evidence="3" key="1">
    <citation type="journal article" date="2019" name="Int. J. Syst. Evol. Microbiol.">
        <title>The Global Catalogue of Microorganisms (GCM) 10K type strain sequencing project: providing services to taxonomists for standard genome sequencing and annotation.</title>
        <authorList>
            <consortium name="The Broad Institute Genomics Platform"/>
            <consortium name="The Broad Institute Genome Sequencing Center for Infectious Disease"/>
            <person name="Wu L."/>
            <person name="Ma J."/>
        </authorList>
    </citation>
    <scope>NUCLEOTIDE SEQUENCE [LARGE SCALE GENOMIC DNA]</scope>
    <source>
        <strain evidence="3">NBRC 103166</strain>
    </source>
</reference>
<dbReference type="RefSeq" id="WP_284202348.1">
    <property type="nucleotide sequence ID" value="NZ_BSPQ01000001.1"/>
</dbReference>
<dbReference type="Proteomes" id="UP001157353">
    <property type="component" value="Unassembled WGS sequence"/>
</dbReference>
<evidence type="ECO:0000313" key="3">
    <source>
        <dbReference type="Proteomes" id="UP001157353"/>
    </source>
</evidence>
<accession>A0ABQ6DVW6</accession>
<evidence type="ECO:0000256" key="1">
    <source>
        <dbReference type="SAM" id="SignalP"/>
    </source>
</evidence>
<dbReference type="EMBL" id="BSPQ01000001">
    <property type="protein sequence ID" value="GLS89234.1"/>
    <property type="molecule type" value="Genomic_DNA"/>
</dbReference>
<proteinExistence type="predicted"/>
<name>A0ABQ6DVW6_9GAMM</name>
<protein>
    <submittedName>
        <fullName evidence="2">Uncharacterized protein</fullName>
    </submittedName>
</protein>
<keyword evidence="3" id="KW-1185">Reference proteome</keyword>
<keyword evidence="1" id="KW-0732">Signal</keyword>
<evidence type="ECO:0000313" key="2">
    <source>
        <dbReference type="EMBL" id="GLS89234.1"/>
    </source>
</evidence>
<organism evidence="2 3">
    <name type="scientific">Psychromonas marina</name>
    <dbReference type="NCBI Taxonomy" id="88364"/>
    <lineage>
        <taxon>Bacteria</taxon>
        <taxon>Pseudomonadati</taxon>
        <taxon>Pseudomonadota</taxon>
        <taxon>Gammaproteobacteria</taxon>
        <taxon>Alteromonadales</taxon>
        <taxon>Psychromonadaceae</taxon>
        <taxon>Psychromonas</taxon>
    </lineage>
</organism>
<comment type="caution">
    <text evidence="2">The sequence shown here is derived from an EMBL/GenBank/DDBJ whole genome shotgun (WGS) entry which is preliminary data.</text>
</comment>
<sequence>MFRIVAIFITLFLSTSVFSDVVENNLSVPQAKSIELMSDNQNLNMAISDSYVLETELIETKDSSLQPVSDQQGELIDFITPLRANLLNYKQFQSPDYIFVYALLTAQLDIFENNENTLAETPPAWFMSFSGNSSRLSGWKESNSLYTAKNTYHLS</sequence>
<feature type="signal peptide" evidence="1">
    <location>
        <begin position="1"/>
        <end position="19"/>
    </location>
</feature>
<feature type="chain" id="PRO_5047244021" evidence="1">
    <location>
        <begin position="20"/>
        <end position="155"/>
    </location>
</feature>